<dbReference type="Pfam" id="PF14152">
    <property type="entry name" value="YfhE"/>
    <property type="match status" value="1"/>
</dbReference>
<dbReference type="Proteomes" id="UP000198860">
    <property type="component" value="Unassembled WGS sequence"/>
</dbReference>
<feature type="region of interest" description="Disordered" evidence="1">
    <location>
        <begin position="36"/>
        <end position="55"/>
    </location>
</feature>
<evidence type="ECO:0000313" key="3">
    <source>
        <dbReference type="Proteomes" id="UP000198860"/>
    </source>
</evidence>
<feature type="compositionally biased region" description="Basic and acidic residues" evidence="1">
    <location>
        <begin position="41"/>
        <end position="55"/>
    </location>
</feature>
<protein>
    <submittedName>
        <fullName evidence="2">YfhE-like protein</fullName>
    </submittedName>
</protein>
<dbReference type="EMBL" id="FNIZ01000006">
    <property type="protein sequence ID" value="SDO55096.1"/>
    <property type="molecule type" value="Genomic_DNA"/>
</dbReference>
<organism evidence="2 3">
    <name type="scientific">Halobacillus aidingensis</name>
    <dbReference type="NCBI Taxonomy" id="240303"/>
    <lineage>
        <taxon>Bacteria</taxon>
        <taxon>Bacillati</taxon>
        <taxon>Bacillota</taxon>
        <taxon>Bacilli</taxon>
        <taxon>Bacillales</taxon>
        <taxon>Bacillaceae</taxon>
        <taxon>Halobacillus</taxon>
    </lineage>
</organism>
<dbReference type="OrthoDB" id="2973106at2"/>
<reference evidence="3" key="1">
    <citation type="submission" date="2016-10" db="EMBL/GenBank/DDBJ databases">
        <authorList>
            <person name="Varghese N."/>
            <person name="Submissions S."/>
        </authorList>
    </citation>
    <scope>NUCLEOTIDE SEQUENCE [LARGE SCALE GENOMIC DNA]</scope>
    <source>
        <strain evidence="3">CGMCC 1.3703</strain>
    </source>
</reference>
<feature type="region of interest" description="Disordered" evidence="1">
    <location>
        <begin position="1"/>
        <end position="22"/>
    </location>
</feature>
<dbReference type="AlphaFoldDB" id="A0A1H0KGZ6"/>
<keyword evidence="3" id="KW-1185">Reference proteome</keyword>
<dbReference type="RefSeq" id="WP_089651907.1">
    <property type="nucleotide sequence ID" value="NZ_FNIZ01000006.1"/>
</dbReference>
<evidence type="ECO:0000313" key="2">
    <source>
        <dbReference type="EMBL" id="SDO55096.1"/>
    </source>
</evidence>
<evidence type="ECO:0000256" key="1">
    <source>
        <dbReference type="SAM" id="MobiDB-lite"/>
    </source>
</evidence>
<accession>A0A1H0KGZ6</accession>
<proteinExistence type="predicted"/>
<gene>
    <name evidence="2" type="ORF">SAMN05421677_10616</name>
</gene>
<dbReference type="InterPro" id="IPR025437">
    <property type="entry name" value="YfhE-like"/>
</dbReference>
<sequence length="55" mass="6237">MSKRAQYQPIGGNGEEPSDAQEVIYPKEFKQADIAGGYRQNEVKEAKRENPNLKK</sequence>
<name>A0A1H0KGZ6_HALAD</name>